<evidence type="ECO:0000313" key="2">
    <source>
        <dbReference type="Proteomes" id="UP000828048"/>
    </source>
</evidence>
<dbReference type="EMBL" id="CM037161">
    <property type="protein sequence ID" value="KAH7855016.1"/>
    <property type="molecule type" value="Genomic_DNA"/>
</dbReference>
<keyword evidence="2" id="KW-1185">Reference proteome</keyword>
<accession>A0ACB7YNU8</accession>
<protein>
    <submittedName>
        <fullName evidence="1">Uncharacterized protein</fullName>
    </submittedName>
</protein>
<evidence type="ECO:0000313" key="1">
    <source>
        <dbReference type="EMBL" id="KAH7855016.1"/>
    </source>
</evidence>
<organism evidence="1 2">
    <name type="scientific">Vaccinium darrowii</name>
    <dbReference type="NCBI Taxonomy" id="229202"/>
    <lineage>
        <taxon>Eukaryota</taxon>
        <taxon>Viridiplantae</taxon>
        <taxon>Streptophyta</taxon>
        <taxon>Embryophyta</taxon>
        <taxon>Tracheophyta</taxon>
        <taxon>Spermatophyta</taxon>
        <taxon>Magnoliopsida</taxon>
        <taxon>eudicotyledons</taxon>
        <taxon>Gunneridae</taxon>
        <taxon>Pentapetalae</taxon>
        <taxon>asterids</taxon>
        <taxon>Ericales</taxon>
        <taxon>Ericaceae</taxon>
        <taxon>Vaccinioideae</taxon>
        <taxon>Vaccinieae</taxon>
        <taxon>Vaccinium</taxon>
    </lineage>
</organism>
<proteinExistence type="predicted"/>
<reference evidence="1 2" key="1">
    <citation type="journal article" date="2021" name="Hortic Res">
        <title>High-quality reference genome and annotation aids understanding of berry development for evergreen blueberry (Vaccinium darrowii).</title>
        <authorList>
            <person name="Yu J."/>
            <person name="Hulse-Kemp A.M."/>
            <person name="Babiker E."/>
            <person name="Staton M."/>
        </authorList>
    </citation>
    <scope>NUCLEOTIDE SEQUENCE [LARGE SCALE GENOMIC DNA]</scope>
    <source>
        <strain evidence="2">cv. NJ 8807/NJ 8810</strain>
        <tissue evidence="1">Young leaf</tissue>
    </source>
</reference>
<comment type="caution">
    <text evidence="1">The sequence shown here is derived from an EMBL/GenBank/DDBJ whole genome shotgun (WGS) entry which is preliminary data.</text>
</comment>
<sequence>MQQPMKTSPMFPSTQNAMTTEEIQKYLEENKRLIWAIMESNNLGKTTENAQYQAQLQQNLIYLAAIADAQPQAPATTSQTPLQSFVQQEHHNQQPQPGTAQQQPSFVTPNFPFQPNALQSRDQQQHQLLQQQHMGMIPGANTGMHQAMQIGNSGFLGDARRGSRQDLLETGSGGSQGGKSASGRLTGERDFHL</sequence>
<dbReference type="Proteomes" id="UP000828048">
    <property type="component" value="Chromosome 11"/>
</dbReference>
<gene>
    <name evidence="1" type="ORF">Vadar_020323</name>
</gene>
<name>A0ACB7YNU8_9ERIC</name>